<proteinExistence type="predicted"/>
<dbReference type="Pfam" id="PF20126">
    <property type="entry name" value="TumE"/>
    <property type="match status" value="1"/>
</dbReference>
<dbReference type="EMBL" id="JACNIG010000411">
    <property type="protein sequence ID" value="MBC8434300.1"/>
    <property type="molecule type" value="Genomic_DNA"/>
</dbReference>
<dbReference type="Proteomes" id="UP000605201">
    <property type="component" value="Unassembled WGS sequence"/>
</dbReference>
<accession>A0A8J6TUS1</accession>
<reference evidence="1 2" key="1">
    <citation type="submission" date="2020-08" db="EMBL/GenBank/DDBJ databases">
        <title>Bridging the membrane lipid divide: bacteria of the FCB group superphylum have the potential to synthesize archaeal ether lipids.</title>
        <authorList>
            <person name="Villanueva L."/>
            <person name="Von Meijenfeldt F.A.B."/>
            <person name="Westbye A.B."/>
            <person name="Yadav S."/>
            <person name="Hopmans E.C."/>
            <person name="Dutilh B.E."/>
            <person name="Sinninghe Damste J.S."/>
        </authorList>
    </citation>
    <scope>NUCLEOTIDE SEQUENCE [LARGE SCALE GENOMIC DNA]</scope>
    <source>
        <strain evidence="1">NIOZ-UU17</strain>
    </source>
</reference>
<comment type="caution">
    <text evidence="1">The sequence shown here is derived from an EMBL/GenBank/DDBJ whole genome shotgun (WGS) entry which is preliminary data.</text>
</comment>
<sequence>MNIEKSLKDIRIACKIADWFSIEQNVDYDFDISLGVLFAEGRMVFYNGNILEFTESITPDRIKYRYHYMTADCDLIFRYDNVPHHSEISTFPDHKHFPEKIIESNPVNIKEIIEEIIESLLAGST</sequence>
<gene>
    <name evidence="1" type="ORF">H8D96_20520</name>
</gene>
<organism evidence="1 2">
    <name type="scientific">Candidatus Desulfatibia vada</name>
    <dbReference type="NCBI Taxonomy" id="2841696"/>
    <lineage>
        <taxon>Bacteria</taxon>
        <taxon>Pseudomonadati</taxon>
        <taxon>Thermodesulfobacteriota</taxon>
        <taxon>Desulfobacteria</taxon>
        <taxon>Desulfobacterales</taxon>
        <taxon>Desulfobacterales incertae sedis</taxon>
        <taxon>Candidatus Desulfatibia</taxon>
    </lineage>
</organism>
<name>A0A8J6TUS1_9BACT</name>
<protein>
    <submittedName>
        <fullName evidence="1">Uncharacterized protein</fullName>
    </submittedName>
</protein>
<evidence type="ECO:0000313" key="1">
    <source>
        <dbReference type="EMBL" id="MBC8434300.1"/>
    </source>
</evidence>
<dbReference type="InterPro" id="IPR045397">
    <property type="entry name" value="TumE-like"/>
</dbReference>
<dbReference type="AlphaFoldDB" id="A0A8J6TUS1"/>
<evidence type="ECO:0000313" key="2">
    <source>
        <dbReference type="Proteomes" id="UP000605201"/>
    </source>
</evidence>